<dbReference type="AlphaFoldDB" id="A0A9E2BJ75"/>
<protein>
    <submittedName>
        <fullName evidence="3">D-psicose 3-epimerase</fullName>
        <ecNumber evidence="3">5.1.3.30</ecNumber>
    </submittedName>
</protein>
<dbReference type="SUPFAM" id="SSF51658">
    <property type="entry name" value="Xylose isomerase-like"/>
    <property type="match status" value="1"/>
</dbReference>
<feature type="domain" description="Xylose isomerase-like TIM barrel" evidence="2">
    <location>
        <begin position="20"/>
        <end position="259"/>
    </location>
</feature>
<sequence>MRLSCQENLVPGKSLEKRLKNLEKYGFQGVELQGEGIFAREEEIKKALSKSSIKASTICAGFSGSPLSSKREERERATSDIKKLLEIASNIEAVGLIMVPIFGPPSIPDLSPYATDIELEKRLLVELLVEIGDWASKLNSLLLVEPLNRYETHLLNRLDDAIEICEKVNNPRIKIMADFFHMSIEERNIAASLEKAGDWVGHIHLADSNRMLPGQGHTDFKRPFAALKKIGYDKYMALECGILGNPEEELPKCVKYLKEQM</sequence>
<dbReference type="Proteomes" id="UP000811545">
    <property type="component" value="Unassembled WGS sequence"/>
</dbReference>
<dbReference type="InterPro" id="IPR036237">
    <property type="entry name" value="Xyl_isomerase-like_sf"/>
</dbReference>
<reference evidence="3 4" key="1">
    <citation type="journal article" date="2021" name="bioRxiv">
        <title>Unique metabolic strategies in Hadean analogues reveal hints for primordial physiology.</title>
        <authorList>
            <person name="Nobu M.K."/>
            <person name="Nakai R."/>
            <person name="Tamazawa S."/>
            <person name="Mori H."/>
            <person name="Toyoda A."/>
            <person name="Ijiri A."/>
            <person name="Suzuki S."/>
            <person name="Kurokawa K."/>
            <person name="Kamagata Y."/>
            <person name="Tamaki H."/>
        </authorList>
    </citation>
    <scope>NUCLEOTIDE SEQUENCE [LARGE SCALE GENOMIC DNA]</scope>
    <source>
        <strain evidence="3">BS525</strain>
    </source>
</reference>
<keyword evidence="1 3" id="KW-0413">Isomerase</keyword>
<dbReference type="PANTHER" id="PTHR43489:SF7">
    <property type="entry name" value="3-DEHYDRO-D-GULOSIDE 4-EPIMERASE-RELATED"/>
    <property type="match status" value="1"/>
</dbReference>
<dbReference type="EC" id="5.1.3.30" evidence="3"/>
<dbReference type="Gene3D" id="3.20.20.150">
    <property type="entry name" value="Divalent-metal-dependent TIM barrel enzymes"/>
    <property type="match status" value="1"/>
</dbReference>
<dbReference type="InterPro" id="IPR050417">
    <property type="entry name" value="Sugar_Epim/Isomerase"/>
</dbReference>
<comment type="caution">
    <text evidence="3">The sequence shown here is derived from an EMBL/GenBank/DDBJ whole genome shotgun (WGS) entry which is preliminary data.</text>
</comment>
<dbReference type="GO" id="GO:0016853">
    <property type="term" value="F:isomerase activity"/>
    <property type="evidence" value="ECO:0007669"/>
    <property type="project" value="UniProtKB-KW"/>
</dbReference>
<evidence type="ECO:0000313" key="4">
    <source>
        <dbReference type="Proteomes" id="UP000811545"/>
    </source>
</evidence>
<dbReference type="Pfam" id="PF01261">
    <property type="entry name" value="AP_endonuc_2"/>
    <property type="match status" value="1"/>
</dbReference>
<organism evidence="3 4">
    <name type="scientific">Psychracetigena formicireducens</name>
    <dbReference type="NCBI Taxonomy" id="2986056"/>
    <lineage>
        <taxon>Bacteria</taxon>
        <taxon>Bacillati</taxon>
        <taxon>Candidatus Lithacetigenota</taxon>
        <taxon>Candidatus Psychracetigena</taxon>
    </lineage>
</organism>
<name>A0A9E2BJ75_PSYF1</name>
<dbReference type="InterPro" id="IPR013022">
    <property type="entry name" value="Xyl_isomerase-like_TIM-brl"/>
</dbReference>
<dbReference type="PANTHER" id="PTHR43489">
    <property type="entry name" value="ISOMERASE"/>
    <property type="match status" value="1"/>
</dbReference>
<accession>A0A9E2BJ75</accession>
<gene>
    <name evidence="3" type="ORF">DDT42_01880</name>
</gene>
<evidence type="ECO:0000256" key="1">
    <source>
        <dbReference type="ARBA" id="ARBA00023235"/>
    </source>
</evidence>
<evidence type="ECO:0000313" key="3">
    <source>
        <dbReference type="EMBL" id="MBT9146001.1"/>
    </source>
</evidence>
<dbReference type="EMBL" id="QLTW01000262">
    <property type="protein sequence ID" value="MBT9146001.1"/>
    <property type="molecule type" value="Genomic_DNA"/>
</dbReference>
<evidence type="ECO:0000259" key="2">
    <source>
        <dbReference type="Pfam" id="PF01261"/>
    </source>
</evidence>
<proteinExistence type="predicted"/>